<dbReference type="CDD" id="cd15787">
    <property type="entry name" value="YycH_N"/>
    <property type="match status" value="1"/>
</dbReference>
<gene>
    <name evidence="3" type="ORF">BI350_01290</name>
</gene>
<dbReference type="InterPro" id="IPR009996">
    <property type="entry name" value="YycH"/>
</dbReference>
<dbReference type="InterPro" id="IPR042274">
    <property type="entry name" value="YycH/YycI_2"/>
</dbReference>
<name>A0A1D8JCD9_9BACL</name>
<organism evidence="3 4">
    <name type="scientific">Sporosarcina ureilytica</name>
    <dbReference type="NCBI Taxonomy" id="298596"/>
    <lineage>
        <taxon>Bacteria</taxon>
        <taxon>Bacillati</taxon>
        <taxon>Bacillota</taxon>
        <taxon>Bacilli</taxon>
        <taxon>Bacillales</taxon>
        <taxon>Caryophanaceae</taxon>
        <taxon>Sporosarcina</taxon>
    </lineage>
</organism>
<feature type="domain" description="Regulatory protein YycH" evidence="2">
    <location>
        <begin position="5"/>
        <end position="434"/>
    </location>
</feature>
<keyword evidence="1" id="KW-0812">Transmembrane</keyword>
<dbReference type="Pfam" id="PF07435">
    <property type="entry name" value="YycH"/>
    <property type="match status" value="1"/>
</dbReference>
<evidence type="ECO:0000256" key="1">
    <source>
        <dbReference type="SAM" id="Phobius"/>
    </source>
</evidence>
<dbReference type="Gene3D" id="3.10.450.310">
    <property type="match status" value="1"/>
</dbReference>
<dbReference type="KEGG" id="surl:BI350_01290"/>
<keyword evidence="1" id="KW-1133">Transmembrane helix</keyword>
<keyword evidence="1" id="KW-0472">Membrane</keyword>
<dbReference type="AlphaFoldDB" id="A0A1D8JCD9"/>
<keyword evidence="4" id="KW-1185">Reference proteome</keyword>
<evidence type="ECO:0000259" key="2">
    <source>
        <dbReference type="Pfam" id="PF07435"/>
    </source>
</evidence>
<dbReference type="Proteomes" id="UP000185746">
    <property type="component" value="Chromosome"/>
</dbReference>
<reference evidence="3 4" key="1">
    <citation type="submission" date="2016-09" db="EMBL/GenBank/DDBJ databases">
        <title>Complete genome sequence of the Lysinibacillus sphaericus LMG 22257, a specie of Bacillus with ureolytic activity that can effectively biodeposit calcium carbonate.</title>
        <authorList>
            <person name="Yan W."/>
        </authorList>
    </citation>
    <scope>NUCLEOTIDE SEQUENCE [LARGE SCALE GENOMIC DNA]</scope>
    <source>
        <strain evidence="3 4">LMG 22257</strain>
    </source>
</reference>
<dbReference type="EMBL" id="CP017560">
    <property type="protein sequence ID" value="AOV06375.1"/>
    <property type="molecule type" value="Genomic_DNA"/>
</dbReference>
<accession>A0A1D8JCD9</accession>
<protein>
    <recommendedName>
        <fullName evidence="2">Regulatory protein YycH domain-containing protein</fullName>
    </recommendedName>
</protein>
<evidence type="ECO:0000313" key="3">
    <source>
        <dbReference type="EMBL" id="AOV06375.1"/>
    </source>
</evidence>
<proteinExistence type="predicted"/>
<evidence type="ECO:0000313" key="4">
    <source>
        <dbReference type="Proteomes" id="UP000185746"/>
    </source>
</evidence>
<feature type="transmembrane region" description="Helical" evidence="1">
    <location>
        <begin position="7"/>
        <end position="27"/>
    </location>
</feature>
<sequence>MRYIEAIKTITLILLIGLSIVLTLLIWNSSPYETIVKRATVDISIAEEPEKKDVGSIIKPYQIVFNFEEGLKGTIDSEEIDHIVNTFKKWRISNPLLEDKNFEEDKLSDFMRGKNRFTLYFPDDVPLPVYDSMLNVENPNVPEIGFDLIVVEWDPANTTIDMNFISRKNKLRYKSTAKVFELQVFQREVLNFGRSFDEYADVNPEGKKFIAVPAKPVQLLENTYIQNEKDEISPTRFRSALFSDPNAVRRKEVSAHREDFQDNHALMSVDTQKKQLQYVHPVVESRQLAIPSELLEDTIDFINEHGGWTDDYRFSSMNFRTRYVKFKLYVRGLPVLGGNTLTEIEQVWGDETIYQYKRPYYTLGETLRSEMETVTLPSGIDIAEQLRSAEDIDFNMIEEIVPAYYMHQDVEWDIFVLKPSWYYLRNGKWIRFSSEQSGGEKIGLE</sequence>
<dbReference type="Gene3D" id="3.30.310.160">
    <property type="entry name" value="YycH protein, domain 2"/>
    <property type="match status" value="1"/>
</dbReference>
<dbReference type="RefSeq" id="WP_075526478.1">
    <property type="nucleotide sequence ID" value="NZ_CP017560.1"/>
</dbReference>